<dbReference type="GO" id="GO:0044205">
    <property type="term" value="P:'de novo' UMP biosynthetic process"/>
    <property type="evidence" value="ECO:0007669"/>
    <property type="project" value="UniProtKB-UniPathway"/>
</dbReference>
<keyword evidence="8" id="KW-0665">Pyrimidine biosynthesis</keyword>
<evidence type="ECO:0000256" key="1">
    <source>
        <dbReference type="ARBA" id="ARBA00001917"/>
    </source>
</evidence>
<comment type="pathway">
    <text evidence="3">Pyrimidine metabolism; UMP biosynthesis via de novo pathway.</text>
</comment>
<comment type="cofactor">
    <cofactor evidence="1">
        <name>FMN</name>
        <dbReference type="ChEBI" id="CHEBI:58210"/>
    </cofactor>
</comment>
<dbReference type="InterPro" id="IPR024920">
    <property type="entry name" value="Dihydroorotate_DH_1"/>
</dbReference>
<sequence length="303" mass="32443">MNVNLKNKIAGIEFESPILGASGTFGYGLLYDRFYDISAIGGFVTKGLSLEPRPGNPAPRICETPGGMLNAIGLQNIGFQKFTQQKMPKLRGRSVKVIANFFGDTIEEYRDLAALLGEVEGLSGLEMNISCPNRNKRGEIFGASLKTTEQVVKTCREATNMPLIVKLSPNVADIAAFAKVCEDNGADGLSIINTISGMAIDIHTRKPVLANIMGGLSGPAIKPIALRMVWQCYKAVKIPIFGIGGVSNTQDVVEFFLAGASAVQIGSMNFVEPDICKQVVDGLPELLDSMGVSDYREIIGAAH</sequence>
<dbReference type="Gene3D" id="3.20.20.70">
    <property type="entry name" value="Aldolase class I"/>
    <property type="match status" value="1"/>
</dbReference>
<dbReference type="PANTHER" id="PTHR48109:SF1">
    <property type="entry name" value="DIHYDROOROTATE DEHYDROGENASE (FUMARATE)"/>
    <property type="match status" value="1"/>
</dbReference>
<evidence type="ECO:0000259" key="10">
    <source>
        <dbReference type="Pfam" id="PF01180"/>
    </source>
</evidence>
<evidence type="ECO:0000256" key="6">
    <source>
        <dbReference type="ARBA" id="ARBA00022630"/>
    </source>
</evidence>
<evidence type="ECO:0000256" key="9">
    <source>
        <dbReference type="ARBA" id="ARBA00023002"/>
    </source>
</evidence>
<dbReference type="NCBIfam" id="TIGR01037">
    <property type="entry name" value="pyrD_sub1_fam"/>
    <property type="match status" value="1"/>
</dbReference>
<reference evidence="11" key="1">
    <citation type="submission" date="2018-06" db="EMBL/GenBank/DDBJ databases">
        <authorList>
            <person name="Zhirakovskaya E."/>
        </authorList>
    </citation>
    <scope>NUCLEOTIDE SEQUENCE</scope>
</reference>
<evidence type="ECO:0000256" key="8">
    <source>
        <dbReference type="ARBA" id="ARBA00022975"/>
    </source>
</evidence>
<dbReference type="InterPro" id="IPR033888">
    <property type="entry name" value="DHOD_1B"/>
</dbReference>
<proteinExistence type="inferred from homology"/>
<evidence type="ECO:0000256" key="2">
    <source>
        <dbReference type="ARBA" id="ARBA00004496"/>
    </source>
</evidence>
<evidence type="ECO:0000256" key="5">
    <source>
        <dbReference type="ARBA" id="ARBA00022490"/>
    </source>
</evidence>
<gene>
    <name evidence="11" type="ORF">MNBD_NITROSPINAE04-1859</name>
</gene>
<dbReference type="GO" id="GO:0004589">
    <property type="term" value="F:dihydroorotate dehydrogenase (NAD+) activity"/>
    <property type="evidence" value="ECO:0007669"/>
    <property type="project" value="UniProtKB-EC"/>
</dbReference>
<dbReference type="UniPathway" id="UPA00070"/>
<keyword evidence="9 11" id="KW-0560">Oxidoreductase</keyword>
<dbReference type="GO" id="GO:0005737">
    <property type="term" value="C:cytoplasm"/>
    <property type="evidence" value="ECO:0007669"/>
    <property type="project" value="UniProtKB-SubCell"/>
</dbReference>
<comment type="subcellular location">
    <subcellularLocation>
        <location evidence="2">Cytoplasm</location>
    </subcellularLocation>
</comment>
<dbReference type="FunFam" id="3.20.20.70:FF:000027">
    <property type="entry name" value="Dihydropyrimidine dehydrogenase [NADP(+)]"/>
    <property type="match status" value="1"/>
</dbReference>
<keyword evidence="5" id="KW-0963">Cytoplasm</keyword>
<dbReference type="GO" id="GO:0006207">
    <property type="term" value="P:'de novo' pyrimidine nucleobase biosynthetic process"/>
    <property type="evidence" value="ECO:0007669"/>
    <property type="project" value="InterPro"/>
</dbReference>
<dbReference type="EMBL" id="UOGA01000200">
    <property type="protein sequence ID" value="VAX21361.1"/>
    <property type="molecule type" value="Genomic_DNA"/>
</dbReference>
<evidence type="ECO:0000256" key="4">
    <source>
        <dbReference type="ARBA" id="ARBA00008008"/>
    </source>
</evidence>
<protein>
    <submittedName>
        <fullName evidence="11">Dihydroorotate dehydrogenase (NAD(+)), catalytic subunit</fullName>
        <ecNumber evidence="11">1.3.1.14</ecNumber>
    </submittedName>
</protein>
<dbReference type="InterPro" id="IPR012135">
    <property type="entry name" value="Dihydroorotate_DH_1_2"/>
</dbReference>
<dbReference type="NCBIfam" id="NF005574">
    <property type="entry name" value="PRK07259.1"/>
    <property type="match status" value="1"/>
</dbReference>
<evidence type="ECO:0000313" key="11">
    <source>
        <dbReference type="EMBL" id="VAX21361.1"/>
    </source>
</evidence>
<name>A0A3B1C3R6_9ZZZZ</name>
<dbReference type="InterPro" id="IPR049622">
    <property type="entry name" value="Dihydroorotate_DH_I"/>
</dbReference>
<dbReference type="PROSITE" id="PS00911">
    <property type="entry name" value="DHODEHASE_1"/>
    <property type="match status" value="1"/>
</dbReference>
<dbReference type="InterPro" id="IPR005720">
    <property type="entry name" value="Dihydroorotate_DH_cat"/>
</dbReference>
<dbReference type="InterPro" id="IPR050074">
    <property type="entry name" value="DHO_dehydrogenase"/>
</dbReference>
<dbReference type="InterPro" id="IPR013785">
    <property type="entry name" value="Aldolase_TIM"/>
</dbReference>
<accession>A0A3B1C3R6</accession>
<dbReference type="EC" id="1.3.1.14" evidence="11"/>
<dbReference type="InterPro" id="IPR001295">
    <property type="entry name" value="Dihydroorotate_DH_CS"/>
</dbReference>
<keyword evidence="7" id="KW-0288">FMN</keyword>
<dbReference type="Pfam" id="PF01180">
    <property type="entry name" value="DHO_dh"/>
    <property type="match status" value="1"/>
</dbReference>
<evidence type="ECO:0000256" key="3">
    <source>
        <dbReference type="ARBA" id="ARBA00004725"/>
    </source>
</evidence>
<dbReference type="PANTHER" id="PTHR48109">
    <property type="entry name" value="DIHYDROOROTATE DEHYDROGENASE (QUINONE), MITOCHONDRIAL-RELATED"/>
    <property type="match status" value="1"/>
</dbReference>
<feature type="domain" description="Dihydroorotate dehydrogenase catalytic" evidence="10">
    <location>
        <begin position="5"/>
        <end position="287"/>
    </location>
</feature>
<dbReference type="SUPFAM" id="SSF51395">
    <property type="entry name" value="FMN-linked oxidoreductases"/>
    <property type="match status" value="1"/>
</dbReference>
<dbReference type="HAMAP" id="MF_00224">
    <property type="entry name" value="DHO_dh_type1"/>
    <property type="match status" value="1"/>
</dbReference>
<dbReference type="CDD" id="cd04740">
    <property type="entry name" value="DHOD_1B_like"/>
    <property type="match status" value="1"/>
</dbReference>
<keyword evidence="6" id="KW-0285">Flavoprotein</keyword>
<organism evidence="11">
    <name type="scientific">hydrothermal vent metagenome</name>
    <dbReference type="NCBI Taxonomy" id="652676"/>
    <lineage>
        <taxon>unclassified sequences</taxon>
        <taxon>metagenomes</taxon>
        <taxon>ecological metagenomes</taxon>
    </lineage>
</organism>
<dbReference type="PIRSF" id="PIRSF000164">
    <property type="entry name" value="DHO_oxidase"/>
    <property type="match status" value="1"/>
</dbReference>
<dbReference type="AlphaFoldDB" id="A0A3B1C3R6"/>
<evidence type="ECO:0000256" key="7">
    <source>
        <dbReference type="ARBA" id="ARBA00022643"/>
    </source>
</evidence>
<comment type="similarity">
    <text evidence="4">Belongs to the dihydroorotate dehydrogenase family. Type 1 subfamily.</text>
</comment>